<reference evidence="1 2" key="1">
    <citation type="submission" date="2020-02" db="EMBL/GenBank/DDBJ databases">
        <title>Genome sequence of strain AETb3-4.</title>
        <authorList>
            <person name="Gao J."/>
            <person name="Zhang X."/>
        </authorList>
    </citation>
    <scope>NUCLEOTIDE SEQUENCE [LARGE SCALE GENOMIC DNA]</scope>
    <source>
        <strain evidence="1 2">AETb3-4</strain>
    </source>
</reference>
<dbReference type="Proteomes" id="UP000543556">
    <property type="component" value="Unassembled WGS sequence"/>
</dbReference>
<dbReference type="RefSeq" id="WP_176635814.1">
    <property type="nucleotide sequence ID" value="NZ_JAAMFM010000024.1"/>
</dbReference>
<dbReference type="AlphaFoldDB" id="A0A7Y7IIG2"/>
<proteinExistence type="predicted"/>
<keyword evidence="2" id="KW-1185">Reference proteome</keyword>
<name>A0A7Y7IIG2_9MICC</name>
<sequence length="77" mass="8230">MVNILYAGQTIPLPKGVSVEELADLLLDTYAKGGYSWLRLDGEGGESKRVQLMLGPGIPVAIVGEQLDPDEVKSCQS</sequence>
<evidence type="ECO:0000313" key="1">
    <source>
        <dbReference type="EMBL" id="NVM96093.1"/>
    </source>
</evidence>
<organism evidence="1 2">
    <name type="scientific">Arthrobacter wenxiniae</name>
    <dbReference type="NCBI Taxonomy" id="2713570"/>
    <lineage>
        <taxon>Bacteria</taxon>
        <taxon>Bacillati</taxon>
        <taxon>Actinomycetota</taxon>
        <taxon>Actinomycetes</taxon>
        <taxon>Micrococcales</taxon>
        <taxon>Micrococcaceae</taxon>
        <taxon>Arthrobacter</taxon>
    </lineage>
</organism>
<comment type="caution">
    <text evidence="1">The sequence shown here is derived from an EMBL/GenBank/DDBJ whole genome shotgun (WGS) entry which is preliminary data.</text>
</comment>
<protein>
    <submittedName>
        <fullName evidence="1">Uncharacterized protein</fullName>
    </submittedName>
</protein>
<evidence type="ECO:0000313" key="2">
    <source>
        <dbReference type="Proteomes" id="UP000543556"/>
    </source>
</evidence>
<dbReference type="EMBL" id="JAAMFM010000024">
    <property type="protein sequence ID" value="NVM96093.1"/>
    <property type="molecule type" value="Genomic_DNA"/>
</dbReference>
<accession>A0A7Y7IIG2</accession>
<gene>
    <name evidence="1" type="ORF">G6034_14505</name>
</gene>